<dbReference type="EMBL" id="JANIPJ010000004">
    <property type="protein sequence ID" value="MCR2803803.1"/>
    <property type="molecule type" value="Genomic_DNA"/>
</dbReference>
<proteinExistence type="predicted"/>
<dbReference type="InterPro" id="IPR038765">
    <property type="entry name" value="Papain-like_cys_pep_sf"/>
</dbReference>
<keyword evidence="4" id="KW-1185">Reference proteome</keyword>
<feature type="transmembrane region" description="Helical" evidence="1">
    <location>
        <begin position="108"/>
        <end position="129"/>
    </location>
</feature>
<name>A0A9X2MKV2_9BACL</name>
<dbReference type="RefSeq" id="WP_257444392.1">
    <property type="nucleotide sequence ID" value="NZ_JANIPJ010000004.1"/>
</dbReference>
<organism evidence="3 4">
    <name type="scientific">Paenibacillus soyae</name>
    <dbReference type="NCBI Taxonomy" id="2969249"/>
    <lineage>
        <taxon>Bacteria</taxon>
        <taxon>Bacillati</taxon>
        <taxon>Bacillota</taxon>
        <taxon>Bacilli</taxon>
        <taxon>Bacillales</taxon>
        <taxon>Paenibacillaceae</taxon>
        <taxon>Paenibacillus</taxon>
    </lineage>
</organism>
<dbReference type="PANTHER" id="PTHR42736:SF1">
    <property type="entry name" value="PROTEIN-GLUTAMINE GAMMA-GLUTAMYLTRANSFERASE"/>
    <property type="match status" value="1"/>
</dbReference>
<comment type="caution">
    <text evidence="3">The sequence shown here is derived from an EMBL/GenBank/DDBJ whole genome shotgun (WGS) entry which is preliminary data.</text>
</comment>
<protein>
    <submittedName>
        <fullName evidence="3">DUF3488 and transglutaminase-like domain-containing protein</fullName>
    </submittedName>
</protein>
<dbReference type="InterPro" id="IPR025403">
    <property type="entry name" value="TgpA-like_C"/>
</dbReference>
<dbReference type="PANTHER" id="PTHR42736">
    <property type="entry name" value="PROTEIN-GLUTAMINE GAMMA-GLUTAMYLTRANSFERASE"/>
    <property type="match status" value="1"/>
</dbReference>
<dbReference type="Pfam" id="PF13559">
    <property type="entry name" value="DUF4129"/>
    <property type="match status" value="1"/>
</dbReference>
<dbReference type="InterPro" id="IPR052901">
    <property type="entry name" value="Bact_TGase-like"/>
</dbReference>
<feature type="transmembrane region" description="Helical" evidence="1">
    <location>
        <begin position="159"/>
        <end position="178"/>
    </location>
</feature>
<feature type="transmembrane region" description="Helical" evidence="1">
    <location>
        <begin position="20"/>
        <end position="40"/>
    </location>
</feature>
<feature type="transmembrane region" description="Helical" evidence="1">
    <location>
        <begin position="622"/>
        <end position="642"/>
    </location>
</feature>
<dbReference type="InterPro" id="IPR002931">
    <property type="entry name" value="Transglutaminase-like"/>
</dbReference>
<evidence type="ECO:0000313" key="4">
    <source>
        <dbReference type="Proteomes" id="UP001141950"/>
    </source>
</evidence>
<evidence type="ECO:0000313" key="3">
    <source>
        <dbReference type="EMBL" id="MCR2803803.1"/>
    </source>
</evidence>
<dbReference type="Pfam" id="PF01841">
    <property type="entry name" value="Transglut_core"/>
    <property type="match status" value="1"/>
</dbReference>
<keyword evidence="1" id="KW-0472">Membrane</keyword>
<dbReference type="SMART" id="SM00460">
    <property type="entry name" value="TGc"/>
    <property type="match status" value="1"/>
</dbReference>
<evidence type="ECO:0000256" key="1">
    <source>
        <dbReference type="SAM" id="Phobius"/>
    </source>
</evidence>
<evidence type="ECO:0000259" key="2">
    <source>
        <dbReference type="SMART" id="SM00460"/>
    </source>
</evidence>
<sequence>MRKPAKAILHYFGSHWYERFVSLFVAAVVMSCLAIFEDYWWPESYAIAYGTLIWAFIIDLFLPYRLRFVRWTLQFLAAVILSFRHARMEWEVAPPEQAGDVGWWLQQTLAGLHPFIWFGILLWFIHLLFSLWTVTRIRMFGFIGASILLLTVADSFTPIWLWDNVAIVVFVGLIWLVLDHLHNLERKHPDSWSHLLEYPVRVITPAAVVLAVFLVIALNVPSIAPLLQDPYTIWKNAKGEEVRVFLGEKAMVDDSEPFSSGNASSGYSRNDEELGGGFDYDFSPMMTVQTSQKSYWRGEDKTVYNGKGWDDSDVPVEMTRVAKEQELALTFEPSLAEVTNVSQIVTIERDDVFPVLFGAAPISKINWIGEPEAALPRRLSWLPESAELRWNGEEEYPKTYSITSSVVVLDEEGLRGTEARLPDARLNQMYLQLPDTVTERVRSLAAEITAAGATDYDKAKLLEQYLKNTYAYNNKPDLSKLSGESGDFVDQFLFELLEGYCDYFSTSMAVMARTLDLPARWVKGFSPGALPADYYGPPSGMLDEEDLNPTGAGMYTVRNSDAHSWVEIYFDGYGWIPFEPTSGFRFPYVAPEGEELVLPETDTDLPETTPDAAETSKSSNGAWAWIGLSAIAIVAAAAAFLGRRQVLQTWRSLRNRSYTANELIVMETNRLLRMCRKRGLQRAEHETLREAVSRWTESQKRLKEDFRYVLDRFEQAKYGAAPASREEADRFVSKVRYLIGELK</sequence>
<dbReference type="PROSITE" id="PS51257">
    <property type="entry name" value="PROKAR_LIPOPROTEIN"/>
    <property type="match status" value="1"/>
</dbReference>
<keyword evidence="1" id="KW-1133">Transmembrane helix</keyword>
<dbReference type="SUPFAM" id="SSF54001">
    <property type="entry name" value="Cysteine proteinases"/>
    <property type="match status" value="1"/>
</dbReference>
<reference evidence="3" key="1">
    <citation type="submission" date="2022-08" db="EMBL/GenBank/DDBJ databases">
        <title>The genomic sequence of strain Paenibacillus sp. SCIV0701.</title>
        <authorList>
            <person name="Zhao H."/>
        </authorList>
    </citation>
    <scope>NUCLEOTIDE SEQUENCE</scope>
    <source>
        <strain evidence="3">SCIV0701</strain>
    </source>
</reference>
<dbReference type="Gene3D" id="3.10.620.30">
    <property type="match status" value="1"/>
</dbReference>
<feature type="transmembrane region" description="Helical" evidence="1">
    <location>
        <begin position="198"/>
        <end position="218"/>
    </location>
</feature>
<keyword evidence="1" id="KW-0812">Transmembrane</keyword>
<dbReference type="AlphaFoldDB" id="A0A9X2MKV2"/>
<feature type="domain" description="Transglutaminase-like" evidence="2">
    <location>
        <begin position="493"/>
        <end position="582"/>
    </location>
</feature>
<feature type="transmembrane region" description="Helical" evidence="1">
    <location>
        <begin position="46"/>
        <end position="64"/>
    </location>
</feature>
<dbReference type="Proteomes" id="UP001141950">
    <property type="component" value="Unassembled WGS sequence"/>
</dbReference>
<gene>
    <name evidence="3" type="ORF">NQZ67_07905</name>
</gene>
<accession>A0A9X2MKV2</accession>